<dbReference type="OrthoDB" id="999949at2759"/>
<name>A0A9D4AE41_9ROSI</name>
<evidence type="ECO:0000313" key="2">
    <source>
        <dbReference type="EMBL" id="KAH1108509.1"/>
    </source>
</evidence>
<proteinExistence type="predicted"/>
<protein>
    <recommendedName>
        <fullName evidence="4">DUF4283 domain-containing protein</fullName>
    </recommendedName>
</protein>
<evidence type="ECO:0000256" key="1">
    <source>
        <dbReference type="SAM" id="MobiDB-lite"/>
    </source>
</evidence>
<dbReference type="Proteomes" id="UP000828251">
    <property type="component" value="Unassembled WGS sequence"/>
</dbReference>
<sequence length="145" mass="16432">MASFMLLHANQSSTITPKKVRFKDKEDDMSVDMLTEPSPKHPTSWKDMLVGHPSKRDSISSNGKESFDFLEGDIQRSVVNGVPSITFSDRIHQILIQGMDNTVVFKLLGHNIGFSALQNKIYSMWRPSGPIHMMDIDNGYFLVKF</sequence>
<comment type="caution">
    <text evidence="2">The sequence shown here is derived from an EMBL/GenBank/DDBJ whole genome shotgun (WGS) entry which is preliminary data.</text>
</comment>
<accession>A0A9D4AE41</accession>
<evidence type="ECO:0000313" key="3">
    <source>
        <dbReference type="Proteomes" id="UP000828251"/>
    </source>
</evidence>
<gene>
    <name evidence="2" type="ORF">J1N35_012277</name>
</gene>
<keyword evidence="3" id="KW-1185">Reference proteome</keyword>
<organism evidence="2 3">
    <name type="scientific">Gossypium stocksii</name>
    <dbReference type="NCBI Taxonomy" id="47602"/>
    <lineage>
        <taxon>Eukaryota</taxon>
        <taxon>Viridiplantae</taxon>
        <taxon>Streptophyta</taxon>
        <taxon>Embryophyta</taxon>
        <taxon>Tracheophyta</taxon>
        <taxon>Spermatophyta</taxon>
        <taxon>Magnoliopsida</taxon>
        <taxon>eudicotyledons</taxon>
        <taxon>Gunneridae</taxon>
        <taxon>Pentapetalae</taxon>
        <taxon>rosids</taxon>
        <taxon>malvids</taxon>
        <taxon>Malvales</taxon>
        <taxon>Malvaceae</taxon>
        <taxon>Malvoideae</taxon>
        <taxon>Gossypium</taxon>
    </lineage>
</organism>
<evidence type="ECO:0008006" key="4">
    <source>
        <dbReference type="Google" id="ProtNLM"/>
    </source>
</evidence>
<feature type="region of interest" description="Disordered" evidence="1">
    <location>
        <begin position="34"/>
        <end position="63"/>
    </location>
</feature>
<reference evidence="2 3" key="1">
    <citation type="journal article" date="2021" name="Plant Biotechnol. J.">
        <title>Multi-omics assisted identification of the key and species-specific regulatory components of drought-tolerant mechanisms in Gossypium stocksii.</title>
        <authorList>
            <person name="Yu D."/>
            <person name="Ke L."/>
            <person name="Zhang D."/>
            <person name="Wu Y."/>
            <person name="Sun Y."/>
            <person name="Mei J."/>
            <person name="Sun J."/>
            <person name="Sun Y."/>
        </authorList>
    </citation>
    <scope>NUCLEOTIDE SEQUENCE [LARGE SCALE GENOMIC DNA]</scope>
    <source>
        <strain evidence="3">cv. E1</strain>
        <tissue evidence="2">Leaf</tissue>
    </source>
</reference>
<dbReference type="AlphaFoldDB" id="A0A9D4AE41"/>
<dbReference type="EMBL" id="JAIQCV010000004">
    <property type="protein sequence ID" value="KAH1108509.1"/>
    <property type="molecule type" value="Genomic_DNA"/>
</dbReference>